<keyword evidence="1" id="KW-1133">Transmembrane helix</keyword>
<dbReference type="RefSeq" id="WP_135282741.1">
    <property type="nucleotide sequence ID" value="NZ_SRIO01000022.1"/>
</dbReference>
<name>A0A4Z0F7R7_9GAMM</name>
<sequence>MVEDNLDFNTRLVKNEMDIANLSRSVGQIASSVNDLSDSVHDGFRDIHNTVSDEVSKVYDKVYQSQRTSWPTLLAGFAIFVTIANFLVTQYSQQQKVQDDILSKLQDTLIEQAYKNGRMDELTITISSRLDRIDQRANK</sequence>
<gene>
    <name evidence="2" type="ORF">E4680_12430</name>
</gene>
<evidence type="ECO:0000256" key="1">
    <source>
        <dbReference type="SAM" id="Phobius"/>
    </source>
</evidence>
<feature type="transmembrane region" description="Helical" evidence="1">
    <location>
        <begin position="69"/>
        <end position="88"/>
    </location>
</feature>
<proteinExistence type="predicted"/>
<dbReference type="EMBL" id="SRIO01000022">
    <property type="protein sequence ID" value="TFZ81480.1"/>
    <property type="molecule type" value="Genomic_DNA"/>
</dbReference>
<dbReference type="Proteomes" id="UP000297890">
    <property type="component" value="Unassembled WGS sequence"/>
</dbReference>
<organism evidence="2 3">
    <name type="scientific">Candidatus Macondimonas diazotrophica</name>
    <dbReference type="NCBI Taxonomy" id="2305248"/>
    <lineage>
        <taxon>Bacteria</taxon>
        <taxon>Pseudomonadati</taxon>
        <taxon>Pseudomonadota</taxon>
        <taxon>Gammaproteobacteria</taxon>
        <taxon>Chromatiales</taxon>
        <taxon>Ectothiorhodospiraceae</taxon>
        <taxon>Candidatus Macondimonas</taxon>
    </lineage>
</organism>
<dbReference type="AlphaFoldDB" id="A0A4Z0F7R7"/>
<keyword evidence="3" id="KW-1185">Reference proteome</keyword>
<comment type="caution">
    <text evidence="2">The sequence shown here is derived from an EMBL/GenBank/DDBJ whole genome shotgun (WGS) entry which is preliminary data.</text>
</comment>
<evidence type="ECO:0000313" key="2">
    <source>
        <dbReference type="EMBL" id="TFZ81480.1"/>
    </source>
</evidence>
<evidence type="ECO:0000313" key="3">
    <source>
        <dbReference type="Proteomes" id="UP000297890"/>
    </source>
</evidence>
<protein>
    <submittedName>
        <fullName evidence="2">Uncharacterized protein</fullName>
    </submittedName>
</protein>
<keyword evidence="1" id="KW-0812">Transmembrane</keyword>
<accession>A0A4Z0F7R7</accession>
<keyword evidence="1" id="KW-0472">Membrane</keyword>
<reference evidence="2 3" key="1">
    <citation type="journal article" date="2019" name="ISME J.">
        <title>Candidatus Macondimonas diazotrophica, a novel gammaproteobacterial genus dominating crude-oil-contaminated coastal sediments.</title>
        <authorList>
            <person name="Karthikeyan S."/>
            <person name="Konstantinidis K."/>
        </authorList>
    </citation>
    <scope>NUCLEOTIDE SEQUENCE [LARGE SCALE GENOMIC DNA]</scope>
    <source>
        <strain evidence="2 3">KTK01</strain>
    </source>
</reference>